<sequence length="128" mass="13789">MTEQGFLVYGVAVGDVIHREFSIRMPVVKDTITALTDTQESQGTTDGPAAQLYYKVALIASALISLGNLAKEDITTELLLNELTDDDFDIIDAHIAAIKKKRLPVKSSLPDTDLSPSPSADAESVNNK</sequence>
<gene>
    <name evidence="2" type="ORF">LC20_01174</name>
</gene>
<dbReference type="EMBL" id="CP007448">
    <property type="protein sequence ID" value="AHM72428.1"/>
    <property type="molecule type" value="Genomic_DNA"/>
</dbReference>
<dbReference type="Proteomes" id="UP000230961">
    <property type="component" value="Chromosome"/>
</dbReference>
<feature type="region of interest" description="Disordered" evidence="1">
    <location>
        <begin position="106"/>
        <end position="128"/>
    </location>
</feature>
<protein>
    <submittedName>
        <fullName evidence="2">Uncharacterized protein</fullName>
    </submittedName>
</protein>
<evidence type="ECO:0000313" key="2">
    <source>
        <dbReference type="EMBL" id="AHM72428.1"/>
    </source>
</evidence>
<evidence type="ECO:0000313" key="3">
    <source>
        <dbReference type="Proteomes" id="UP000230961"/>
    </source>
</evidence>
<proteinExistence type="predicted"/>
<accession>A0A7U4GDF5</accession>
<organism evidence="2 3">
    <name type="scientific">Yersinia enterocolitica LC20</name>
    <dbReference type="NCBI Taxonomy" id="1443113"/>
    <lineage>
        <taxon>Bacteria</taxon>
        <taxon>Pseudomonadati</taxon>
        <taxon>Pseudomonadota</taxon>
        <taxon>Gammaproteobacteria</taxon>
        <taxon>Enterobacterales</taxon>
        <taxon>Yersiniaceae</taxon>
        <taxon>Yersinia</taxon>
    </lineage>
</organism>
<name>A0A7U4GDF5_YEREN</name>
<dbReference type="KEGG" id="yel:LC20_01174"/>
<feature type="compositionally biased region" description="Low complexity" evidence="1">
    <location>
        <begin position="107"/>
        <end position="122"/>
    </location>
</feature>
<reference evidence="2 3" key="1">
    <citation type="submission" date="2017-11" db="EMBL/GenBank/DDBJ databases">
        <title>The complete genome sequence and comparative genome analysis of Yersinia enterocolitica strain LC20.</title>
        <authorList>
            <person name="Shi G."/>
            <person name="Su M."/>
            <person name="Liang J."/>
            <person name="Gu W."/>
            <person name="Xiao Y."/>
            <person name="Zhang Z."/>
            <person name="Qiu H."/>
            <person name="Duan R."/>
            <person name="Zhang Z."/>
            <person name="Li Y."/>
            <person name="Zhang X."/>
            <person name="Ling Y."/>
            <person name="Song L."/>
            <person name="Chen M."/>
            <person name="Zhao Y."/>
            <person name="Wu J."/>
            <person name="Jing H."/>
            <person name="Xiao J."/>
            <person name="Wang X."/>
        </authorList>
    </citation>
    <scope>NUCLEOTIDE SEQUENCE [LARGE SCALE GENOMIC DNA]</scope>
    <source>
        <strain evidence="2 3">LC20</strain>
    </source>
</reference>
<evidence type="ECO:0000256" key="1">
    <source>
        <dbReference type="SAM" id="MobiDB-lite"/>
    </source>
</evidence>
<dbReference type="AlphaFoldDB" id="A0A7U4GDF5"/>